<comment type="catalytic activity">
    <reaction evidence="8">
        <text>5-amino-1-(5-phospho-D-ribosyl)imidazole-4-carboxylate + L-aspartate + ATP = (2S)-2-[5-amino-1-(5-phospho-beta-D-ribosyl)imidazole-4-carboxamido]succinate + ADP + phosphate + 2 H(+)</text>
        <dbReference type="Rhea" id="RHEA:22628"/>
        <dbReference type="ChEBI" id="CHEBI:15378"/>
        <dbReference type="ChEBI" id="CHEBI:29991"/>
        <dbReference type="ChEBI" id="CHEBI:30616"/>
        <dbReference type="ChEBI" id="CHEBI:43474"/>
        <dbReference type="ChEBI" id="CHEBI:58443"/>
        <dbReference type="ChEBI" id="CHEBI:77657"/>
        <dbReference type="ChEBI" id="CHEBI:456216"/>
        <dbReference type="EC" id="6.3.2.6"/>
    </reaction>
</comment>
<evidence type="ECO:0000256" key="7">
    <source>
        <dbReference type="ARBA" id="ARBA00022840"/>
    </source>
</evidence>
<sequence>MDKQELLYEGKAKKIFKTSDENKLILEFKDDLTAFNGDKKAQEQNKGALNNQITTQIFTMLENKAIKTHFIKQLDDTHMLAQKADVIMIEVIVRNITTGSIVKRLGLKDKTKLDKPLVEFCYKNDDFDDPIINDEHALIMNLVDEQSTLDYLKKTARQINTILQEYFLKANLILVDFKIEFGINNNGEIILVDEITPDSCRLWDKDTNEKLDKDIFRQSLGSVTKAYKEVLSRLN</sequence>
<dbReference type="PROSITE" id="PS01058">
    <property type="entry name" value="SAICAR_SYNTHETASE_2"/>
    <property type="match status" value="1"/>
</dbReference>
<dbReference type="CDD" id="cd01415">
    <property type="entry name" value="SAICAR_synt_PurC"/>
    <property type="match status" value="1"/>
</dbReference>
<evidence type="ECO:0000256" key="4">
    <source>
        <dbReference type="ARBA" id="ARBA00022598"/>
    </source>
</evidence>
<keyword evidence="4 10" id="KW-0436">Ligase</keyword>
<evidence type="ECO:0000256" key="2">
    <source>
        <dbReference type="ARBA" id="ARBA00010190"/>
    </source>
</evidence>
<dbReference type="PANTHER" id="PTHR43599">
    <property type="entry name" value="MULTIFUNCTIONAL PROTEIN ADE2"/>
    <property type="match status" value="1"/>
</dbReference>
<dbReference type="HAMAP" id="MF_00137">
    <property type="entry name" value="SAICAR_synth"/>
    <property type="match status" value="1"/>
</dbReference>
<evidence type="ECO:0000259" key="9">
    <source>
        <dbReference type="Pfam" id="PF01259"/>
    </source>
</evidence>
<gene>
    <name evidence="10" type="ORF">MNB_ARC-1_1288</name>
</gene>
<proteinExistence type="inferred from homology"/>
<dbReference type="InterPro" id="IPR033934">
    <property type="entry name" value="SAICAR_synt_PurC"/>
</dbReference>
<dbReference type="Gene3D" id="3.30.470.20">
    <property type="entry name" value="ATP-grasp fold, B domain"/>
    <property type="match status" value="1"/>
</dbReference>
<dbReference type="InterPro" id="IPR028923">
    <property type="entry name" value="SAICAR_synt/ADE2_N"/>
</dbReference>
<dbReference type="SUPFAM" id="SSF56104">
    <property type="entry name" value="SAICAR synthase-like"/>
    <property type="match status" value="1"/>
</dbReference>
<organism evidence="10">
    <name type="scientific">hydrothermal vent metagenome</name>
    <dbReference type="NCBI Taxonomy" id="652676"/>
    <lineage>
        <taxon>unclassified sequences</taxon>
        <taxon>metagenomes</taxon>
        <taxon>ecological metagenomes</taxon>
    </lineage>
</organism>
<evidence type="ECO:0000256" key="5">
    <source>
        <dbReference type="ARBA" id="ARBA00022741"/>
    </source>
</evidence>
<dbReference type="Pfam" id="PF01259">
    <property type="entry name" value="SAICAR_synt"/>
    <property type="match status" value="1"/>
</dbReference>
<evidence type="ECO:0000256" key="1">
    <source>
        <dbReference type="ARBA" id="ARBA00004672"/>
    </source>
</evidence>
<dbReference type="UniPathway" id="UPA00074">
    <property type="reaction ID" value="UER00131"/>
</dbReference>
<dbReference type="EC" id="6.3.2.6" evidence="3"/>
<accession>A0A3B1E7Q7</accession>
<keyword evidence="5" id="KW-0547">Nucleotide-binding</keyword>
<reference evidence="10" key="1">
    <citation type="submission" date="2018-10" db="EMBL/GenBank/DDBJ databases">
        <authorList>
            <person name="Aoki K."/>
        </authorList>
    </citation>
    <scope>NUCLEOTIDE SEQUENCE</scope>
</reference>
<protein>
    <recommendedName>
        <fullName evidence="3">phosphoribosylaminoimidazolesuccinocarboxamide synthase</fullName>
        <ecNumber evidence="3">6.3.2.6</ecNumber>
    </recommendedName>
</protein>
<dbReference type="GO" id="GO:0006189">
    <property type="term" value="P:'de novo' IMP biosynthetic process"/>
    <property type="evidence" value="ECO:0007669"/>
    <property type="project" value="UniProtKB-UniPathway"/>
</dbReference>
<evidence type="ECO:0000256" key="6">
    <source>
        <dbReference type="ARBA" id="ARBA00022755"/>
    </source>
</evidence>
<dbReference type="GO" id="GO:0005524">
    <property type="term" value="F:ATP binding"/>
    <property type="evidence" value="ECO:0007669"/>
    <property type="project" value="UniProtKB-KW"/>
</dbReference>
<comment type="pathway">
    <text evidence="1">Purine metabolism; IMP biosynthesis via de novo pathway; 5-amino-1-(5-phospho-D-ribosyl)imidazole-4-carboxamide from 5-amino-1-(5-phospho-D-ribosyl)imidazole-4-carboxylate: step 1/2.</text>
</comment>
<dbReference type="InterPro" id="IPR050089">
    <property type="entry name" value="SAICAR_synthetase"/>
</dbReference>
<dbReference type="GO" id="GO:0009236">
    <property type="term" value="P:cobalamin biosynthetic process"/>
    <property type="evidence" value="ECO:0007669"/>
    <property type="project" value="InterPro"/>
</dbReference>
<dbReference type="InterPro" id="IPR018236">
    <property type="entry name" value="SAICAR_synthetase_CS"/>
</dbReference>
<dbReference type="PANTHER" id="PTHR43599:SF3">
    <property type="entry name" value="SI:DKEY-6E2.2"/>
    <property type="match status" value="1"/>
</dbReference>
<evidence type="ECO:0000256" key="3">
    <source>
        <dbReference type="ARBA" id="ARBA00012217"/>
    </source>
</evidence>
<evidence type="ECO:0000256" key="8">
    <source>
        <dbReference type="ARBA" id="ARBA00048475"/>
    </source>
</evidence>
<keyword evidence="7" id="KW-0067">ATP-binding</keyword>
<evidence type="ECO:0000313" key="10">
    <source>
        <dbReference type="EMBL" id="VAY88414.1"/>
    </source>
</evidence>
<comment type="similarity">
    <text evidence="2">Belongs to the SAICAR synthetase family.</text>
</comment>
<dbReference type="FunFam" id="3.30.470.20:FF:000006">
    <property type="entry name" value="Phosphoribosylaminoimidazole-succinocarboxamide synthase"/>
    <property type="match status" value="1"/>
</dbReference>
<dbReference type="Gene3D" id="3.30.200.20">
    <property type="entry name" value="Phosphorylase Kinase, domain 1"/>
    <property type="match status" value="1"/>
</dbReference>
<keyword evidence="6" id="KW-0658">Purine biosynthesis</keyword>
<dbReference type="InterPro" id="IPR001636">
    <property type="entry name" value="SAICAR_synth"/>
</dbReference>
<dbReference type="NCBIfam" id="TIGR00081">
    <property type="entry name" value="purC"/>
    <property type="match status" value="1"/>
</dbReference>
<dbReference type="EMBL" id="UOYO01000054">
    <property type="protein sequence ID" value="VAY88414.1"/>
    <property type="molecule type" value="Genomic_DNA"/>
</dbReference>
<dbReference type="AlphaFoldDB" id="A0A3B1E7Q7"/>
<feature type="domain" description="SAICAR synthetase/ADE2 N-terminal" evidence="9">
    <location>
        <begin position="6"/>
        <end position="233"/>
    </location>
</feature>
<name>A0A3B1E7Q7_9ZZZZ</name>
<dbReference type="GO" id="GO:0004639">
    <property type="term" value="F:phosphoribosylaminoimidazolesuccinocarboxamide synthase activity"/>
    <property type="evidence" value="ECO:0007669"/>
    <property type="project" value="UniProtKB-EC"/>
</dbReference>